<protein>
    <submittedName>
        <fullName evidence="1">Natural product</fullName>
    </submittedName>
</protein>
<evidence type="ECO:0000313" key="2">
    <source>
        <dbReference type="Proteomes" id="UP001235513"/>
    </source>
</evidence>
<evidence type="ECO:0000313" key="1">
    <source>
        <dbReference type="EMBL" id="MDP9961227.1"/>
    </source>
</evidence>
<gene>
    <name evidence="1" type="ORF">J2T04_003125</name>
</gene>
<proteinExistence type="predicted"/>
<dbReference type="Proteomes" id="UP001235513">
    <property type="component" value="Unassembled WGS sequence"/>
</dbReference>
<name>A0ABT9SQG9_9FLAO</name>
<accession>A0ABT9SQG9</accession>
<comment type="caution">
    <text evidence="1">The sequence shown here is derived from an EMBL/GenBank/DDBJ whole genome shotgun (WGS) entry which is preliminary data.</text>
</comment>
<sequence length="55" mass="6338">MKTKLFANVRKLDRKELKNLKGGDIIGNNVCCTSNEDGYCCEWAINIQNCRYIHC</sequence>
<dbReference type="RefSeq" id="WP_306845145.1">
    <property type="nucleotide sequence ID" value="NZ_JAUSRL010000005.1"/>
</dbReference>
<reference evidence="1 2" key="1">
    <citation type="submission" date="2023-07" db="EMBL/GenBank/DDBJ databases">
        <title>Sorghum-associated microbial communities from plants grown in Nebraska, USA.</title>
        <authorList>
            <person name="Schachtman D."/>
        </authorList>
    </citation>
    <scope>NUCLEOTIDE SEQUENCE [LARGE SCALE GENOMIC DNA]</scope>
    <source>
        <strain evidence="1 2">CC351</strain>
    </source>
</reference>
<dbReference type="EMBL" id="JAUSRL010000005">
    <property type="protein sequence ID" value="MDP9961227.1"/>
    <property type="molecule type" value="Genomic_DNA"/>
</dbReference>
<organism evidence="1 2">
    <name type="scientific">Chryseobacterium lathyri</name>
    <dbReference type="NCBI Taxonomy" id="395933"/>
    <lineage>
        <taxon>Bacteria</taxon>
        <taxon>Pseudomonadati</taxon>
        <taxon>Bacteroidota</taxon>
        <taxon>Flavobacteriia</taxon>
        <taxon>Flavobacteriales</taxon>
        <taxon>Weeksellaceae</taxon>
        <taxon>Chryseobacterium group</taxon>
        <taxon>Chryseobacterium</taxon>
    </lineage>
</organism>
<keyword evidence="2" id="KW-1185">Reference proteome</keyword>